<dbReference type="PANTHER" id="PTHR24148">
    <property type="entry name" value="ANKYRIN REPEAT DOMAIN-CONTAINING PROTEIN 39 HOMOLOG-RELATED"/>
    <property type="match status" value="1"/>
</dbReference>
<name>A0A132B814_MOLSC</name>
<dbReference type="PANTHER" id="PTHR24148:SF73">
    <property type="entry name" value="HET DOMAIN PROTEIN (AFU_ORTHOLOGUE AFUA_8G01020)"/>
    <property type="match status" value="1"/>
</dbReference>
<protein>
    <recommendedName>
        <fullName evidence="1">Heterokaryon incompatibility domain-containing protein</fullName>
    </recommendedName>
</protein>
<evidence type="ECO:0000313" key="2">
    <source>
        <dbReference type="EMBL" id="KUJ08546.1"/>
    </source>
</evidence>
<proteinExistence type="predicted"/>
<gene>
    <name evidence="2" type="ORF">LY89DRAFT_599601</name>
</gene>
<dbReference type="InParanoid" id="A0A132B814"/>
<dbReference type="STRING" id="149040.A0A132B814"/>
<evidence type="ECO:0000313" key="3">
    <source>
        <dbReference type="Proteomes" id="UP000070700"/>
    </source>
</evidence>
<dbReference type="RefSeq" id="XP_018062901.1">
    <property type="nucleotide sequence ID" value="XM_018210104.1"/>
</dbReference>
<dbReference type="Pfam" id="PF06985">
    <property type="entry name" value="HET"/>
    <property type="match status" value="1"/>
</dbReference>
<dbReference type="InterPro" id="IPR052895">
    <property type="entry name" value="HetReg/Transcr_Mod"/>
</dbReference>
<dbReference type="KEGG" id="psco:LY89DRAFT_599601"/>
<organism evidence="2 3">
    <name type="scientific">Mollisia scopiformis</name>
    <name type="common">Conifer needle endophyte fungus</name>
    <name type="synonym">Phialocephala scopiformis</name>
    <dbReference type="NCBI Taxonomy" id="149040"/>
    <lineage>
        <taxon>Eukaryota</taxon>
        <taxon>Fungi</taxon>
        <taxon>Dikarya</taxon>
        <taxon>Ascomycota</taxon>
        <taxon>Pezizomycotina</taxon>
        <taxon>Leotiomycetes</taxon>
        <taxon>Helotiales</taxon>
        <taxon>Mollisiaceae</taxon>
        <taxon>Mollisia</taxon>
    </lineage>
</organism>
<feature type="domain" description="Heterokaryon incompatibility" evidence="1">
    <location>
        <begin position="1"/>
        <end position="81"/>
    </location>
</feature>
<dbReference type="EMBL" id="KQ947435">
    <property type="protein sequence ID" value="KUJ08546.1"/>
    <property type="molecule type" value="Genomic_DNA"/>
</dbReference>
<dbReference type="AlphaFoldDB" id="A0A132B814"/>
<dbReference type="GeneID" id="28819830"/>
<dbReference type="Proteomes" id="UP000070700">
    <property type="component" value="Unassembled WGS sequence"/>
</dbReference>
<keyword evidence="3" id="KW-1185">Reference proteome</keyword>
<dbReference type="InterPro" id="IPR010730">
    <property type="entry name" value="HET"/>
</dbReference>
<reference evidence="2 3" key="1">
    <citation type="submission" date="2015-10" db="EMBL/GenBank/DDBJ databases">
        <title>Full genome of DAOMC 229536 Phialocephala scopiformis, a fungal endophyte of spruce producing the potent anti-insectan compound rugulosin.</title>
        <authorList>
            <consortium name="DOE Joint Genome Institute"/>
            <person name="Walker A.K."/>
            <person name="Frasz S.L."/>
            <person name="Seifert K.A."/>
            <person name="Miller J.D."/>
            <person name="Mondo S.J."/>
            <person name="Labutti K."/>
            <person name="Lipzen A."/>
            <person name="Dockter R."/>
            <person name="Kennedy M."/>
            <person name="Grigoriev I.V."/>
            <person name="Spatafora J.W."/>
        </authorList>
    </citation>
    <scope>NUCLEOTIDE SEQUENCE [LARGE SCALE GENOMIC DNA]</scope>
    <source>
        <strain evidence="2 3">CBS 120377</strain>
    </source>
</reference>
<accession>A0A132B814</accession>
<sequence length="464" mass="52178">MRSIYAASRSTTVFLGEATAGSDALLQAIESSSPSILTATTKAAVVNSLVSNSGMRKHELIEQAFKILWRPYWVRIWIFQEIVVSPNPWIQCGNMKVPWDTFCQAIIALLAPEPKAIFGSGYGNEARQRLEDMYWERRAYRLSQGISEPLPRWDMSGGREFEGRMGLLDLLVGKRGLEASDGRDMVFAISGIARKPKKWEDLSITYEKSPARVYMDTVKYLLDHNKTYEVLSHAGQSQDPSRQHLSKIPSWAPDWRVRSEYKHKIVDRKPGTNLLRWIPPSPTSSSSKPQYAYLPSHSILACLGTTYSAIQSISPDTSSIKPSPGSTSPSPSLFPSKITNLISRSHPLVYKRRLARTSTEVWALVPFDAEVGDLIVVFRGGGVFVLRRKGKEEWKKGVGWREWMFGARREDVVEEIRMAIGAAGRGKVIEHCRFVGECFVDGLMHKFSHVDEAQGTNEVIFAMH</sequence>
<evidence type="ECO:0000259" key="1">
    <source>
        <dbReference type="Pfam" id="PF06985"/>
    </source>
</evidence>
<dbReference type="OrthoDB" id="3565383at2759"/>